<keyword evidence="3" id="KW-0508">mRNA splicing</keyword>
<keyword evidence="2" id="KW-0747">Spliceosome</keyword>
<dbReference type="InterPro" id="IPR035979">
    <property type="entry name" value="RBD_domain_sf"/>
</dbReference>
<sequence length="517" mass="57980">MREREERENKKLGLGKKNLGVSNLVDATGENVKEEEWIPVNRSKGGFKYKRWDIVKKGFGRRGEITSFFFSSIPDSFKARDLHEVFSRFGEVDEVVIPMKKDVRGKRYGFVRFFNVIDSRRLVCKLDNIFVEDVKLQVNIPRFSRNSKSIVSNRNQNRVRRIGWVEKSRVGGGEQQIGFSSRFADSFAKVVTGGNKEVIMAAVVRNSEVGSKELLGGTGKVNEDGQAGGREVVDVTKVVKKIDVVKMIDAAKGVMKSDAVKATVSKSVALEFNTDLARDNPNILKAYVGLVRTSGMAFSMQKIFQSEGYFDFSIKPLGPNLCIFEDVEEGAVEVFVDEGHNWWSKWFTSIARWKPGHVDEERLMWVRCIASRKVLDSARLLVRTRSRRWVNDMYQVKINGLVFDIGVVEEVGRVISESVDNFSINSSIEELSEDDDESGAKGLDIHHLFEEDELIMRENFEQPLGHRPAAIQAEPDAFADEVRVQSRTVSQDGGTLLDAVAKKSGCVGNCSVDSAGI</sequence>
<dbReference type="GO" id="GO:0008380">
    <property type="term" value="P:RNA splicing"/>
    <property type="evidence" value="ECO:0007669"/>
    <property type="project" value="UniProtKB-KW"/>
</dbReference>
<comment type="caution">
    <text evidence="6">The sequence shown here is derived from an EMBL/GenBank/DDBJ whole genome shotgun (WGS) entry which is preliminary data.</text>
</comment>
<dbReference type="InterPro" id="IPR012677">
    <property type="entry name" value="Nucleotide-bd_a/b_plait_sf"/>
</dbReference>
<dbReference type="InterPro" id="IPR000504">
    <property type="entry name" value="RRM_dom"/>
</dbReference>
<evidence type="ECO:0000313" key="6">
    <source>
        <dbReference type="EMBL" id="KAI5434218.1"/>
    </source>
</evidence>
<dbReference type="PANTHER" id="PTHR23147">
    <property type="entry name" value="SERINE/ARGININE RICH SPLICING FACTOR"/>
    <property type="match status" value="1"/>
</dbReference>
<dbReference type="SMART" id="SM00360">
    <property type="entry name" value="RRM"/>
    <property type="match status" value="1"/>
</dbReference>
<dbReference type="GO" id="GO:0003723">
    <property type="term" value="F:RNA binding"/>
    <property type="evidence" value="ECO:0007669"/>
    <property type="project" value="UniProtKB-UniRule"/>
</dbReference>
<name>A0A9D4Y735_PEA</name>
<reference evidence="6 7" key="1">
    <citation type="journal article" date="2022" name="Nat. Genet.">
        <title>Improved pea reference genome and pan-genome highlight genomic features and evolutionary characteristics.</title>
        <authorList>
            <person name="Yang T."/>
            <person name="Liu R."/>
            <person name="Luo Y."/>
            <person name="Hu S."/>
            <person name="Wang D."/>
            <person name="Wang C."/>
            <person name="Pandey M.K."/>
            <person name="Ge S."/>
            <person name="Xu Q."/>
            <person name="Li N."/>
            <person name="Li G."/>
            <person name="Huang Y."/>
            <person name="Saxena R.K."/>
            <person name="Ji Y."/>
            <person name="Li M."/>
            <person name="Yan X."/>
            <person name="He Y."/>
            <person name="Liu Y."/>
            <person name="Wang X."/>
            <person name="Xiang C."/>
            <person name="Varshney R.K."/>
            <person name="Ding H."/>
            <person name="Gao S."/>
            <person name="Zong X."/>
        </authorList>
    </citation>
    <scope>NUCLEOTIDE SEQUENCE [LARGE SCALE GENOMIC DNA]</scope>
    <source>
        <strain evidence="6 7">cv. Zhongwan 6</strain>
    </source>
</reference>
<dbReference type="Proteomes" id="UP001058974">
    <property type="component" value="Chromosome 2"/>
</dbReference>
<keyword evidence="1" id="KW-0507">mRNA processing</keyword>
<accession>A0A9D4Y735</accession>
<dbReference type="GO" id="GO:0005681">
    <property type="term" value="C:spliceosomal complex"/>
    <property type="evidence" value="ECO:0007669"/>
    <property type="project" value="UniProtKB-KW"/>
</dbReference>
<dbReference type="PROSITE" id="PS50102">
    <property type="entry name" value="RRM"/>
    <property type="match status" value="1"/>
</dbReference>
<organism evidence="6 7">
    <name type="scientific">Pisum sativum</name>
    <name type="common">Garden pea</name>
    <name type="synonym">Lathyrus oleraceus</name>
    <dbReference type="NCBI Taxonomy" id="3888"/>
    <lineage>
        <taxon>Eukaryota</taxon>
        <taxon>Viridiplantae</taxon>
        <taxon>Streptophyta</taxon>
        <taxon>Embryophyta</taxon>
        <taxon>Tracheophyta</taxon>
        <taxon>Spermatophyta</taxon>
        <taxon>Magnoliopsida</taxon>
        <taxon>eudicotyledons</taxon>
        <taxon>Gunneridae</taxon>
        <taxon>Pentapetalae</taxon>
        <taxon>rosids</taxon>
        <taxon>fabids</taxon>
        <taxon>Fabales</taxon>
        <taxon>Fabaceae</taxon>
        <taxon>Papilionoideae</taxon>
        <taxon>50 kb inversion clade</taxon>
        <taxon>NPAAA clade</taxon>
        <taxon>Hologalegina</taxon>
        <taxon>IRL clade</taxon>
        <taxon>Fabeae</taxon>
        <taxon>Lathyrus</taxon>
    </lineage>
</organism>
<proteinExistence type="predicted"/>
<evidence type="ECO:0000256" key="4">
    <source>
        <dbReference type="PROSITE-ProRule" id="PRU00176"/>
    </source>
</evidence>
<gene>
    <name evidence="6" type="ORF">KIW84_021184</name>
</gene>
<dbReference type="Pfam" id="PF00076">
    <property type="entry name" value="RRM_1"/>
    <property type="match status" value="1"/>
</dbReference>
<keyword evidence="4" id="KW-0694">RNA-binding</keyword>
<dbReference type="GO" id="GO:0006397">
    <property type="term" value="P:mRNA processing"/>
    <property type="evidence" value="ECO:0007669"/>
    <property type="project" value="UniProtKB-KW"/>
</dbReference>
<dbReference type="SUPFAM" id="SSF54928">
    <property type="entry name" value="RNA-binding domain, RBD"/>
    <property type="match status" value="1"/>
</dbReference>
<dbReference type="InterPro" id="IPR050907">
    <property type="entry name" value="SRSF"/>
</dbReference>
<dbReference type="Gene3D" id="3.30.70.330">
    <property type="match status" value="1"/>
</dbReference>
<dbReference type="Gramene" id="Psat02G0118400-T1">
    <property type="protein sequence ID" value="KAI5434218.1"/>
    <property type="gene ID" value="KIW84_021184"/>
</dbReference>
<evidence type="ECO:0000259" key="5">
    <source>
        <dbReference type="PROSITE" id="PS50102"/>
    </source>
</evidence>
<dbReference type="CDD" id="cd00590">
    <property type="entry name" value="RRM_SF"/>
    <property type="match status" value="1"/>
</dbReference>
<evidence type="ECO:0000256" key="1">
    <source>
        <dbReference type="ARBA" id="ARBA00022664"/>
    </source>
</evidence>
<evidence type="ECO:0000256" key="2">
    <source>
        <dbReference type="ARBA" id="ARBA00022728"/>
    </source>
</evidence>
<keyword evidence="7" id="KW-1185">Reference proteome</keyword>
<dbReference type="AlphaFoldDB" id="A0A9D4Y735"/>
<evidence type="ECO:0000313" key="7">
    <source>
        <dbReference type="Proteomes" id="UP001058974"/>
    </source>
</evidence>
<dbReference type="EMBL" id="JAMSHJ010000002">
    <property type="protein sequence ID" value="KAI5434218.1"/>
    <property type="molecule type" value="Genomic_DNA"/>
</dbReference>
<evidence type="ECO:0000256" key="3">
    <source>
        <dbReference type="ARBA" id="ARBA00023187"/>
    </source>
</evidence>
<protein>
    <recommendedName>
        <fullName evidence="5">RRM domain-containing protein</fullName>
    </recommendedName>
</protein>
<feature type="domain" description="RRM" evidence="5">
    <location>
        <begin position="66"/>
        <end position="143"/>
    </location>
</feature>